<reference evidence="2 3" key="1">
    <citation type="submission" date="2023-01" db="EMBL/GenBank/DDBJ databases">
        <authorList>
            <person name="Whitehead M."/>
        </authorList>
    </citation>
    <scope>NUCLEOTIDE SEQUENCE [LARGE SCALE GENOMIC DNA]</scope>
</reference>
<protein>
    <recommendedName>
        <fullName evidence="1">DUF4485 domain-containing protein</fullName>
    </recommendedName>
</protein>
<comment type="caution">
    <text evidence="2">The sequence shown here is derived from an EMBL/GenBank/DDBJ whole genome shotgun (WGS) entry which is preliminary data.</text>
</comment>
<organism evidence="2 3">
    <name type="scientific">Macrosiphum euphorbiae</name>
    <name type="common">potato aphid</name>
    <dbReference type="NCBI Taxonomy" id="13131"/>
    <lineage>
        <taxon>Eukaryota</taxon>
        <taxon>Metazoa</taxon>
        <taxon>Ecdysozoa</taxon>
        <taxon>Arthropoda</taxon>
        <taxon>Hexapoda</taxon>
        <taxon>Insecta</taxon>
        <taxon>Pterygota</taxon>
        <taxon>Neoptera</taxon>
        <taxon>Paraneoptera</taxon>
        <taxon>Hemiptera</taxon>
        <taxon>Sternorrhyncha</taxon>
        <taxon>Aphidomorpha</taxon>
        <taxon>Aphidoidea</taxon>
        <taxon>Aphididae</taxon>
        <taxon>Macrosiphini</taxon>
        <taxon>Macrosiphum</taxon>
    </lineage>
</organism>
<feature type="domain" description="DUF4485" evidence="1">
    <location>
        <begin position="11"/>
        <end position="91"/>
    </location>
</feature>
<proteinExistence type="predicted"/>
<keyword evidence="3" id="KW-1185">Reference proteome</keyword>
<evidence type="ECO:0000313" key="2">
    <source>
        <dbReference type="EMBL" id="CAI6352868.1"/>
    </source>
</evidence>
<name>A0AAV0WAQ8_9HEMI</name>
<dbReference type="EMBL" id="CARXXK010000002">
    <property type="protein sequence ID" value="CAI6352868.1"/>
    <property type="molecule type" value="Genomic_DNA"/>
</dbReference>
<sequence length="541" mass="62200">MNNILENNEDLHEEFKTLLVKIEPYFVKLKSNLEKLLCREWLHKLFKTGKHEESLRNAYLTKLFDQLVKGELKEPFNNLPKHRSPLLPLRSVSKPNIYVRDKKPIKKVEETFIKDVVNVHKTADAPKSTKNHVHTKEIKLFGNICDQNTIKKVEETLITDEVNVHKSVDAHKSTEIHVPTKEIKLFGNVCDKNTIKKVEETMITDEVNVHKTIDAPTSTENHVPTNEIKMLVDVHDRNTIKKEEDTLITDVVNIHKTVDAPTSTENHLPTNEIKMVVDVHDRNTIEKEEETLITDELNVQKTVDAPKSMENHVHTNEIKMNANSNQANQLNVNEIADDSKEVQWQKPTVDESEGGDGLTLNVETKLKLGSVEKLSNELKKKSDLLAEQVQEMKLYTDTMLINDNQITVLNTELNKCQNDMKNMCDREAADELCTSNLLKDVLEKTTVLDNKIVSAMDRLKTIVEDACASKKINNFVIEQLKEQHRLKMDEKEKFHAVLNKKLMVEISQLKEYVGKVEEEAMSKQLNNENYYDCDYGDYSST</sequence>
<dbReference type="InterPro" id="IPR027831">
    <property type="entry name" value="DUF4485"/>
</dbReference>
<evidence type="ECO:0000313" key="3">
    <source>
        <dbReference type="Proteomes" id="UP001160148"/>
    </source>
</evidence>
<evidence type="ECO:0000259" key="1">
    <source>
        <dbReference type="Pfam" id="PF14846"/>
    </source>
</evidence>
<dbReference type="Proteomes" id="UP001160148">
    <property type="component" value="Unassembled WGS sequence"/>
</dbReference>
<dbReference type="AlphaFoldDB" id="A0AAV0WAQ8"/>
<accession>A0AAV0WAQ8</accession>
<dbReference type="Pfam" id="PF14846">
    <property type="entry name" value="DUF4485"/>
    <property type="match status" value="1"/>
</dbReference>
<gene>
    <name evidence="2" type="ORF">MEUPH1_LOCUS9059</name>
</gene>